<dbReference type="Proteomes" id="UP001140560">
    <property type="component" value="Unassembled WGS sequence"/>
</dbReference>
<feature type="region of interest" description="Disordered" evidence="1">
    <location>
        <begin position="1"/>
        <end position="21"/>
    </location>
</feature>
<dbReference type="EMBL" id="JAPEUY010000007">
    <property type="protein sequence ID" value="KAJ4371231.1"/>
    <property type="molecule type" value="Genomic_DNA"/>
</dbReference>
<keyword evidence="3" id="KW-1185">Reference proteome</keyword>
<dbReference type="PANTHER" id="PTHR28110">
    <property type="entry name" value="TRANSMEMBRANE PROTEIN"/>
    <property type="match status" value="1"/>
</dbReference>
<comment type="caution">
    <text evidence="2">The sequence shown here is derived from an EMBL/GenBank/DDBJ whole genome shotgun (WGS) entry which is preliminary data.</text>
</comment>
<proteinExistence type="predicted"/>
<accession>A0A9W8Y9P3</accession>
<evidence type="ECO:0000313" key="2">
    <source>
        <dbReference type="EMBL" id="KAJ4371231.1"/>
    </source>
</evidence>
<evidence type="ECO:0000256" key="1">
    <source>
        <dbReference type="SAM" id="MobiDB-lite"/>
    </source>
</evidence>
<gene>
    <name evidence="2" type="ORF">N0V83_004448</name>
</gene>
<protein>
    <recommendedName>
        <fullName evidence="4">DUF218 domain-containing protein</fullName>
    </recommendedName>
</protein>
<organism evidence="2 3">
    <name type="scientific">Neocucurbitaria cava</name>
    <dbReference type="NCBI Taxonomy" id="798079"/>
    <lineage>
        <taxon>Eukaryota</taxon>
        <taxon>Fungi</taxon>
        <taxon>Dikarya</taxon>
        <taxon>Ascomycota</taxon>
        <taxon>Pezizomycotina</taxon>
        <taxon>Dothideomycetes</taxon>
        <taxon>Pleosporomycetidae</taxon>
        <taxon>Pleosporales</taxon>
        <taxon>Pleosporineae</taxon>
        <taxon>Cucurbitariaceae</taxon>
        <taxon>Neocucurbitaria</taxon>
    </lineage>
</organism>
<sequence>MASATPSTVLPRSKFSASLPAADPAQSTATITSGQHAAHGNTKYDWQAAEDPDFVHPDHVIPPRSYDGIEHLIVVCCHAIFLPDAESASFPLHSPHHEPHWLLAPFQKSDINTGKPGEHETFLAHVKAGLDALTIGTDPEHPPSSLLILSGGTTQLSHTPLSEARSYYHAALAEELADGHLHGDRAHRMFSKGYVLLEEQATDSFQNLLFSIILFRKTTGRYPKDIRIITHAFKAKRFLELHAQTIRWPKDRVQVQGIDPVMSSIELDNTLRGEEQNGYARWKDDSLGTGNLLSEKRRRRGWDDSVAEQLADGLELSVRELLQGSVPSKLPWEASTTTARP</sequence>
<name>A0A9W8Y9P3_9PLEO</name>
<dbReference type="PANTHER" id="PTHR28110:SF1">
    <property type="entry name" value="TRANSMEMBRANE PROTEIN"/>
    <property type="match status" value="1"/>
</dbReference>
<feature type="compositionally biased region" description="Polar residues" evidence="1">
    <location>
        <begin position="1"/>
        <end position="10"/>
    </location>
</feature>
<reference evidence="2" key="1">
    <citation type="submission" date="2022-10" db="EMBL/GenBank/DDBJ databases">
        <title>Tapping the CABI collections for fungal endophytes: first genome assemblies for Collariella, Neodidymelliopsis, Ascochyta clinopodiicola, Didymella pomorum, Didymosphaeria variabile, Neocosmospora piperis and Neocucurbitaria cava.</title>
        <authorList>
            <person name="Hill R."/>
        </authorList>
    </citation>
    <scope>NUCLEOTIDE SEQUENCE</scope>
    <source>
        <strain evidence="2">IMI 356814</strain>
    </source>
</reference>
<dbReference type="InterPro" id="IPR055323">
    <property type="entry name" value="C57A10.07/YOR238W"/>
</dbReference>
<dbReference type="GO" id="GO:0005737">
    <property type="term" value="C:cytoplasm"/>
    <property type="evidence" value="ECO:0007669"/>
    <property type="project" value="TreeGrafter"/>
</dbReference>
<evidence type="ECO:0008006" key="4">
    <source>
        <dbReference type="Google" id="ProtNLM"/>
    </source>
</evidence>
<dbReference type="OrthoDB" id="4347at2759"/>
<evidence type="ECO:0000313" key="3">
    <source>
        <dbReference type="Proteomes" id="UP001140560"/>
    </source>
</evidence>
<dbReference type="AlphaFoldDB" id="A0A9W8Y9P3"/>